<proteinExistence type="predicted"/>
<protein>
    <submittedName>
        <fullName evidence="1">Non-ribosomal peptide synthetase</fullName>
    </submittedName>
</protein>
<comment type="caution">
    <text evidence="1">The sequence shown here is derived from an EMBL/GenBank/DDBJ whole genome shotgun (WGS) entry which is preliminary data.</text>
</comment>
<organism evidence="1 2">
    <name type="scientific">Streptomyces achmelvichensis</name>
    <dbReference type="NCBI Taxonomy" id="3134111"/>
    <lineage>
        <taxon>Bacteria</taxon>
        <taxon>Bacillati</taxon>
        <taxon>Actinomycetota</taxon>
        <taxon>Actinomycetes</taxon>
        <taxon>Kitasatosporales</taxon>
        <taxon>Streptomycetaceae</taxon>
        <taxon>Streptomyces</taxon>
    </lineage>
</organism>
<keyword evidence="2" id="KW-1185">Reference proteome</keyword>
<reference evidence="1" key="1">
    <citation type="submission" date="2024-03" db="EMBL/GenBank/DDBJ databases">
        <title>Novel Streptomyces species of biotechnological and ecological value are a feature of Machair soil.</title>
        <authorList>
            <person name="Prole J.R."/>
            <person name="Goodfellow M."/>
            <person name="Allenby N."/>
            <person name="Ward A.C."/>
        </authorList>
    </citation>
    <scope>NUCLEOTIDE SEQUENCE</scope>
    <source>
        <strain evidence="1">MS2.AVA.5</strain>
    </source>
</reference>
<dbReference type="EMBL" id="JBBKAJ010000021">
    <property type="protein sequence ID" value="MEJ8632527.1"/>
    <property type="molecule type" value="Genomic_DNA"/>
</dbReference>
<evidence type="ECO:0000313" key="2">
    <source>
        <dbReference type="Proteomes" id="UP001377168"/>
    </source>
</evidence>
<sequence>MAAQHAALGGAESGSRRGNVFRRPVSPTEWSYLAATRLGELLVLQLVIEGTGRVDALALSRAVAEASAVCPGSRLVRRGRMWVDSGRPARVVVADGTHADGATFRGLPELISPLAESESRPACEVLLLTGEPGVVAFRASHAVMDLKGLSMWAGEVFRALRGEPLLGARDALADYALLNLVGRPGTRPRLGPDQHSPLGGRPGNSSVWRRRTVAGQHPALAATVAAAVASAVPASAARIMVPVDVRRHAPEVSSTANLALPVLVDIPFGQGADAVHRRLLDALASRQELAAGTESVLARLPLRAAAALVGAARTATTARHRYLASAIVSNAGRTEASDFTTRDFSATTVYALPVHAPLIPVSIALMELPGHTEVVVSARGAEDVGERCDALLDRIESALDTAAPEPDAPPPAAVREPVAAELLLDPGPGGLPSLDTTVVQLFRAQVARCPDAPAVLGDQAEWSYTELDRRSDAIASELLGRGVRRGEIVGVLADRSALGLAAVWGVLKAGAAFLPIDVRNPARRVEELLNDAQARFCLAEITSRALLEGGDCTAIVLEHIASDMAAAGGRDWADVVAATPNPDDPAYVIYTSGSTGKPKGVLVEHRSLTNVVGWIAPFMRCDEDTRAAYSYSPGFDLSITQIFPPLLHGGAVVPVPGELDHLKLRDMFSGRQANTLGLTPTHLNLAARLGIRPEGIRALQCGGETLTAATGRRAREDFGPDCLFVNLYGPTEATVACTVAVVDDNFGHTSAPIGVPVHRTSVAVLDERRNPVADGETGELHVTGVQLARGYLARPDLTADHFVYLEDGRRAYRTGDLVLRRPDGQLEYVGRIDSQVKIRGHRVEPGEVESALTALPEIAQAAVVARHRSDSGAQALCAFVVPAEDANTFDERALRTEVEQSLPSHLVPTMIRAVPGLPMTASGKTDRNTLPNPFDDEADENGTTAALGGLDIMAVTAGIWSRILRCDAADLDASSDFHRLGGDSLAVLEMLTALGEEVLEPSSEQQFLDRLRSLSHNLTLGRIIEAVEAQQSTP</sequence>
<dbReference type="Proteomes" id="UP001377168">
    <property type="component" value="Unassembled WGS sequence"/>
</dbReference>
<evidence type="ECO:0000313" key="1">
    <source>
        <dbReference type="EMBL" id="MEJ8632527.1"/>
    </source>
</evidence>
<accession>A0ACC6PM15</accession>
<gene>
    <name evidence="1" type="ORF">WKI67_03715</name>
</gene>
<name>A0ACC6PM15_9ACTN</name>